<protein>
    <submittedName>
        <fullName evidence="3">SH3 domain-containing protein</fullName>
    </submittedName>
</protein>
<evidence type="ECO:0000256" key="1">
    <source>
        <dbReference type="SAM" id="SignalP"/>
    </source>
</evidence>
<proteinExistence type="predicted"/>
<dbReference type="EMBL" id="FMIC01000002">
    <property type="protein sequence ID" value="SCL73555.1"/>
    <property type="molecule type" value="Genomic_DNA"/>
</dbReference>
<accession>A0A1C6W4P7</accession>
<dbReference type="InterPro" id="IPR003646">
    <property type="entry name" value="SH3-like_bac-type"/>
</dbReference>
<dbReference type="Gene3D" id="2.30.30.40">
    <property type="entry name" value="SH3 Domains"/>
    <property type="match status" value="1"/>
</dbReference>
<dbReference type="Proteomes" id="UP000199343">
    <property type="component" value="Unassembled WGS sequence"/>
</dbReference>
<feature type="chain" id="PRO_5008749441" evidence="1">
    <location>
        <begin position="28"/>
        <end position="303"/>
    </location>
</feature>
<name>A0A1C6W4P7_9ACTN</name>
<gene>
    <name evidence="3" type="ORF">GA0070608_5852</name>
</gene>
<dbReference type="RefSeq" id="WP_091632363.1">
    <property type="nucleotide sequence ID" value="NZ_FMIC01000002.1"/>
</dbReference>
<dbReference type="OrthoDB" id="128799at2"/>
<dbReference type="AlphaFoldDB" id="A0A1C6W4P7"/>
<sequence>MRRLRELVAVAALVAAAVLAPAQPASAGLNNPARGATVKVIEGVHLRTGPGTSYSSIVVVPVGHTATVLSPTPSNSFYQVNYQGSAGWTHGSYWNAVPGLVVNGYRISADEEKWVRWIAANTVPRLTGTRPTRLVNASRATWWSLKEGVLEIDNVHPYSHCSRHIGPLELCPSGQAWQVGIAGVQVPNWSLSENEALALQLYPGWTVRQVLAHTASYSGYSSSTSVHDAVVNSTGNLRNSWLLRNHGVGFTQVTKDVTRECVSGSLYWCYGTGWLESQLYAPNKPTALRVIGELNAILDGIAP</sequence>
<keyword evidence="1" id="KW-0732">Signal</keyword>
<organism evidence="3 4">
    <name type="scientific">Micromonospora peucetia</name>
    <dbReference type="NCBI Taxonomy" id="47871"/>
    <lineage>
        <taxon>Bacteria</taxon>
        <taxon>Bacillati</taxon>
        <taxon>Actinomycetota</taxon>
        <taxon>Actinomycetes</taxon>
        <taxon>Micromonosporales</taxon>
        <taxon>Micromonosporaceae</taxon>
        <taxon>Micromonospora</taxon>
    </lineage>
</organism>
<dbReference type="Pfam" id="PF08239">
    <property type="entry name" value="SH3_3"/>
    <property type="match status" value="1"/>
</dbReference>
<reference evidence="4" key="1">
    <citation type="submission" date="2016-06" db="EMBL/GenBank/DDBJ databases">
        <authorList>
            <person name="Varghese N."/>
            <person name="Submissions Spin"/>
        </authorList>
    </citation>
    <scope>NUCLEOTIDE SEQUENCE [LARGE SCALE GENOMIC DNA]</scope>
    <source>
        <strain evidence="4">DSM 43363</strain>
    </source>
</reference>
<evidence type="ECO:0000313" key="4">
    <source>
        <dbReference type="Proteomes" id="UP000199343"/>
    </source>
</evidence>
<evidence type="ECO:0000313" key="3">
    <source>
        <dbReference type="EMBL" id="SCL73555.1"/>
    </source>
</evidence>
<dbReference type="SMART" id="SM00287">
    <property type="entry name" value="SH3b"/>
    <property type="match status" value="1"/>
</dbReference>
<feature type="signal peptide" evidence="1">
    <location>
        <begin position="1"/>
        <end position="27"/>
    </location>
</feature>
<dbReference type="STRING" id="47871.GA0070608_5852"/>
<evidence type="ECO:0000259" key="2">
    <source>
        <dbReference type="SMART" id="SM00287"/>
    </source>
</evidence>
<feature type="domain" description="SH3b" evidence="2">
    <location>
        <begin position="33"/>
        <end position="97"/>
    </location>
</feature>